<dbReference type="CDD" id="cd10434">
    <property type="entry name" value="GIY-YIG_UvrC_Cho"/>
    <property type="match status" value="1"/>
</dbReference>
<dbReference type="SUPFAM" id="SSF82771">
    <property type="entry name" value="GIY-YIG endonuclease"/>
    <property type="match status" value="1"/>
</dbReference>
<dbReference type="SUPFAM" id="SSF46600">
    <property type="entry name" value="C-terminal UvrC-binding domain of UvrB"/>
    <property type="match status" value="1"/>
</dbReference>
<dbReference type="InterPro" id="IPR001943">
    <property type="entry name" value="UVR_dom"/>
</dbReference>
<dbReference type="InterPro" id="IPR038476">
    <property type="entry name" value="UvrC_RNase_H_dom_sf"/>
</dbReference>
<dbReference type="PROSITE" id="PS50151">
    <property type="entry name" value="UVR"/>
    <property type="match status" value="1"/>
</dbReference>
<dbReference type="PANTHER" id="PTHR30562:SF1">
    <property type="entry name" value="UVRABC SYSTEM PROTEIN C"/>
    <property type="match status" value="1"/>
</dbReference>
<dbReference type="PROSITE" id="PS50165">
    <property type="entry name" value="UVRC"/>
    <property type="match status" value="1"/>
</dbReference>
<dbReference type="Pfam" id="PF08459">
    <property type="entry name" value="UvrC_RNaseH_dom"/>
    <property type="match status" value="1"/>
</dbReference>
<sequence length="432" mass="50774">MIRGKIPFDTTSLKKLPRTTGVYFFLNKDNVPVYIGKAINIAARISNHIADIKNIKEAKIREASAYLDWRETNSEFEALLLEAKMIKKYSPVFNVSLKDDKTNAYIVIPKQKLPRILFVRENQMPENLLFWFGPLTSMRMARSLMRRIRRSIPFCTDRRKSACFYSHIGLCSPCPGIIEKLKNGEEKTILTAQYDRNIHRVISVLNGNGERVIRLLKHDMKEYSDNERFEEAALVRNRMTHLHELFRKRLFFDEQLEDPLFLYKKRMEDSEDLKRVLALPKLDRIECFDVSIFSAKQAVASMVVFTQGAQNKREYRRFRIRHKSVYDPQMLAEVLKRRLTHIEWPLPDVMIIDGGRPQLRYIYTSLEKQLSIIPEIIGIAKRPDRLICARTLEPIAVTSDSPAMHYVQRARDEAHRFARKYHISLRTKLQFK</sequence>
<name>A0A2M8KRB9_9BACT</name>
<comment type="caution">
    <text evidence="4">The sequence shown here is derived from an EMBL/GenBank/DDBJ whole genome shotgun (WGS) entry which is preliminary data.</text>
</comment>
<evidence type="ECO:0000259" key="1">
    <source>
        <dbReference type="PROSITE" id="PS50151"/>
    </source>
</evidence>
<dbReference type="GO" id="GO:0009380">
    <property type="term" value="C:excinuclease repair complex"/>
    <property type="evidence" value="ECO:0007669"/>
    <property type="project" value="TreeGrafter"/>
</dbReference>
<dbReference type="PROSITE" id="PS50164">
    <property type="entry name" value="GIY_YIG"/>
    <property type="match status" value="1"/>
</dbReference>
<evidence type="ECO:0000313" key="5">
    <source>
        <dbReference type="Proteomes" id="UP000229554"/>
    </source>
</evidence>
<dbReference type="PANTHER" id="PTHR30562">
    <property type="entry name" value="UVRC/OXIDOREDUCTASE"/>
    <property type="match status" value="1"/>
</dbReference>
<dbReference type="AlphaFoldDB" id="A0A2M8KRB9"/>
<gene>
    <name evidence="4" type="ORF">COU88_04940</name>
</gene>
<dbReference type="SMART" id="SM00465">
    <property type="entry name" value="GIYc"/>
    <property type="match status" value="1"/>
</dbReference>
<dbReference type="InterPro" id="IPR036876">
    <property type="entry name" value="UVR_dom_sf"/>
</dbReference>
<dbReference type="Gene3D" id="4.10.860.10">
    <property type="entry name" value="UVR domain"/>
    <property type="match status" value="1"/>
</dbReference>
<dbReference type="Gene3D" id="3.40.1440.10">
    <property type="entry name" value="GIY-YIG endonuclease"/>
    <property type="match status" value="1"/>
</dbReference>
<dbReference type="Gene3D" id="3.30.420.340">
    <property type="entry name" value="UvrC, RNAse H endonuclease domain"/>
    <property type="match status" value="1"/>
</dbReference>
<reference evidence="5" key="1">
    <citation type="submission" date="2017-09" db="EMBL/GenBank/DDBJ databases">
        <title>Depth-based differentiation of microbial function through sediment-hosted aquifers and enrichment of novel symbionts in the deep terrestrial subsurface.</title>
        <authorList>
            <person name="Probst A.J."/>
            <person name="Ladd B."/>
            <person name="Jarett J.K."/>
            <person name="Geller-Mcgrath D.E."/>
            <person name="Sieber C.M.K."/>
            <person name="Emerson J.B."/>
            <person name="Anantharaman K."/>
            <person name="Thomas B.C."/>
            <person name="Malmstrom R."/>
            <person name="Stieglmeier M."/>
            <person name="Klingl A."/>
            <person name="Woyke T."/>
            <person name="Ryan C.M."/>
            <person name="Banfield J.F."/>
        </authorList>
    </citation>
    <scope>NUCLEOTIDE SEQUENCE [LARGE SCALE GENOMIC DNA]</scope>
</reference>
<feature type="domain" description="GIY-YIG" evidence="2">
    <location>
        <begin position="18"/>
        <end position="95"/>
    </location>
</feature>
<feature type="domain" description="UVR" evidence="1">
    <location>
        <begin position="210"/>
        <end position="245"/>
    </location>
</feature>
<evidence type="ECO:0000259" key="3">
    <source>
        <dbReference type="PROSITE" id="PS50165"/>
    </source>
</evidence>
<dbReference type="Pfam" id="PF02151">
    <property type="entry name" value="UVR"/>
    <property type="match status" value="1"/>
</dbReference>
<evidence type="ECO:0000313" key="4">
    <source>
        <dbReference type="EMBL" id="PJE62455.1"/>
    </source>
</evidence>
<dbReference type="Proteomes" id="UP000229554">
    <property type="component" value="Unassembled WGS sequence"/>
</dbReference>
<evidence type="ECO:0008006" key="6">
    <source>
        <dbReference type="Google" id="ProtNLM"/>
    </source>
</evidence>
<feature type="domain" description="UvrC family homology region profile" evidence="3">
    <location>
        <begin position="265"/>
        <end position="360"/>
    </location>
</feature>
<dbReference type="InterPro" id="IPR047296">
    <property type="entry name" value="GIY-YIG_UvrC_Cho"/>
</dbReference>
<dbReference type="GO" id="GO:0006289">
    <property type="term" value="P:nucleotide-excision repair"/>
    <property type="evidence" value="ECO:0007669"/>
    <property type="project" value="InterPro"/>
</dbReference>
<dbReference type="Pfam" id="PF01541">
    <property type="entry name" value="GIY-YIG"/>
    <property type="match status" value="1"/>
</dbReference>
<evidence type="ECO:0000259" key="2">
    <source>
        <dbReference type="PROSITE" id="PS50164"/>
    </source>
</evidence>
<organism evidence="4 5">
    <name type="scientific">Candidatus Roizmanbacteria bacterium CG10_big_fil_rev_8_21_14_0_10_39_6</name>
    <dbReference type="NCBI Taxonomy" id="1974853"/>
    <lineage>
        <taxon>Bacteria</taxon>
        <taxon>Candidatus Roizmaniibacteriota</taxon>
    </lineage>
</organism>
<accession>A0A2M8KRB9</accession>
<proteinExistence type="predicted"/>
<dbReference type="InterPro" id="IPR001162">
    <property type="entry name" value="UvrC_RNase_H_dom"/>
</dbReference>
<protein>
    <recommendedName>
        <fullName evidence="6">Excinuclease ABC subunit C</fullName>
    </recommendedName>
</protein>
<dbReference type="InterPro" id="IPR050066">
    <property type="entry name" value="UvrABC_protein_C"/>
</dbReference>
<dbReference type="EMBL" id="PFED01000201">
    <property type="protein sequence ID" value="PJE62455.1"/>
    <property type="molecule type" value="Genomic_DNA"/>
</dbReference>
<dbReference type="InterPro" id="IPR000305">
    <property type="entry name" value="GIY-YIG_endonuc"/>
</dbReference>
<dbReference type="GO" id="GO:0009381">
    <property type="term" value="F:excinuclease ABC activity"/>
    <property type="evidence" value="ECO:0007669"/>
    <property type="project" value="InterPro"/>
</dbReference>
<dbReference type="InterPro" id="IPR035901">
    <property type="entry name" value="GIY-YIG_endonuc_sf"/>
</dbReference>